<evidence type="ECO:0000313" key="2">
    <source>
        <dbReference type="Proteomes" id="UP000324222"/>
    </source>
</evidence>
<evidence type="ECO:0000313" key="1">
    <source>
        <dbReference type="EMBL" id="MPC25007.1"/>
    </source>
</evidence>
<name>A0A5B7DVA1_PORTR</name>
<dbReference type="AlphaFoldDB" id="A0A5B7DVA1"/>
<sequence>MAMGSGNGDKCREPEVLADGEQIHKRHPSKVATGLGIHPVCLWCNAGGSGPNLEWQHLRKAENRCRVLEILAGWIGFYCPSL</sequence>
<organism evidence="1 2">
    <name type="scientific">Portunus trituberculatus</name>
    <name type="common">Swimming crab</name>
    <name type="synonym">Neptunus trituberculatus</name>
    <dbReference type="NCBI Taxonomy" id="210409"/>
    <lineage>
        <taxon>Eukaryota</taxon>
        <taxon>Metazoa</taxon>
        <taxon>Ecdysozoa</taxon>
        <taxon>Arthropoda</taxon>
        <taxon>Crustacea</taxon>
        <taxon>Multicrustacea</taxon>
        <taxon>Malacostraca</taxon>
        <taxon>Eumalacostraca</taxon>
        <taxon>Eucarida</taxon>
        <taxon>Decapoda</taxon>
        <taxon>Pleocyemata</taxon>
        <taxon>Brachyura</taxon>
        <taxon>Eubrachyura</taxon>
        <taxon>Portunoidea</taxon>
        <taxon>Portunidae</taxon>
        <taxon>Portuninae</taxon>
        <taxon>Portunus</taxon>
    </lineage>
</organism>
<gene>
    <name evidence="1" type="ORF">E2C01_018104</name>
</gene>
<dbReference type="EMBL" id="VSRR010001403">
    <property type="protein sequence ID" value="MPC25007.1"/>
    <property type="molecule type" value="Genomic_DNA"/>
</dbReference>
<protein>
    <submittedName>
        <fullName evidence="1">Uncharacterized protein</fullName>
    </submittedName>
</protein>
<keyword evidence="2" id="KW-1185">Reference proteome</keyword>
<comment type="caution">
    <text evidence="1">The sequence shown here is derived from an EMBL/GenBank/DDBJ whole genome shotgun (WGS) entry which is preliminary data.</text>
</comment>
<reference evidence="1 2" key="1">
    <citation type="submission" date="2019-05" db="EMBL/GenBank/DDBJ databases">
        <title>Another draft genome of Portunus trituberculatus and its Hox gene families provides insights of decapod evolution.</title>
        <authorList>
            <person name="Jeong J.-H."/>
            <person name="Song I."/>
            <person name="Kim S."/>
            <person name="Choi T."/>
            <person name="Kim D."/>
            <person name="Ryu S."/>
            <person name="Kim W."/>
        </authorList>
    </citation>
    <scope>NUCLEOTIDE SEQUENCE [LARGE SCALE GENOMIC DNA]</scope>
    <source>
        <tissue evidence="1">Muscle</tissue>
    </source>
</reference>
<dbReference type="Proteomes" id="UP000324222">
    <property type="component" value="Unassembled WGS sequence"/>
</dbReference>
<accession>A0A5B7DVA1</accession>
<proteinExistence type="predicted"/>